<comment type="caution">
    <text evidence="3">The sequence shown here is derived from an EMBL/GenBank/DDBJ whole genome shotgun (WGS) entry which is preliminary data.</text>
</comment>
<feature type="region of interest" description="Disordered" evidence="1">
    <location>
        <begin position="205"/>
        <end position="228"/>
    </location>
</feature>
<organism evidence="3 4">
    <name type="scientific">Nonomuraea diastatica</name>
    <dbReference type="NCBI Taxonomy" id="1848329"/>
    <lineage>
        <taxon>Bacteria</taxon>
        <taxon>Bacillati</taxon>
        <taxon>Actinomycetota</taxon>
        <taxon>Actinomycetes</taxon>
        <taxon>Streptosporangiales</taxon>
        <taxon>Streptosporangiaceae</taxon>
        <taxon>Nonomuraea</taxon>
    </lineage>
</organism>
<evidence type="ECO:0000313" key="3">
    <source>
        <dbReference type="EMBL" id="TDD23381.1"/>
    </source>
</evidence>
<keyword evidence="4" id="KW-1185">Reference proteome</keyword>
<dbReference type="InterPro" id="IPR013325">
    <property type="entry name" value="RNA_pol_sigma_r2"/>
</dbReference>
<evidence type="ECO:0000256" key="1">
    <source>
        <dbReference type="SAM" id="MobiDB-lite"/>
    </source>
</evidence>
<proteinExistence type="predicted"/>
<name>A0A4R4WZW4_9ACTN</name>
<protein>
    <recommendedName>
        <fullName evidence="2">RNA polymerase sigma-70 region 2 domain-containing protein</fullName>
    </recommendedName>
</protein>
<dbReference type="SUPFAM" id="SSF88946">
    <property type="entry name" value="Sigma2 domain of RNA polymerase sigma factors"/>
    <property type="match status" value="1"/>
</dbReference>
<dbReference type="GO" id="GO:0016987">
    <property type="term" value="F:sigma factor activity"/>
    <property type="evidence" value="ECO:0007669"/>
    <property type="project" value="TreeGrafter"/>
</dbReference>
<dbReference type="PANTHER" id="PTHR30173">
    <property type="entry name" value="SIGMA 19 FACTOR"/>
    <property type="match status" value="1"/>
</dbReference>
<evidence type="ECO:0000259" key="2">
    <source>
        <dbReference type="Pfam" id="PF04542"/>
    </source>
</evidence>
<sequence length="319" mass="34954">MARRRCQDPGARRPWPGPQRRIPQHPRIGSAVNTRDDELAAAYEQVRPRLIRVAYAVLGSRAEAEDVVSHCWLRLIAADGREPVVNVEKFATTTVARSALDTLRSARRRRELYLGAWLPEPAVELGPTDQDPADRVTLDDTISYALLVVLETLTPAERTAWVLHDLSGMTLLENRISRIDIGRAPAKAAPIPLNRTDRVIRISRSGTSSHRCQERPAGAAPHPTVSRPGCRAQAVLPAAARSRAATLPGKSGSMRAPSFLTAGTRKVQAILGHSGSRQFPMPSPRVCQAKRLQQLPQLFAVSGLAWSTVRVHLEEVSCV</sequence>
<dbReference type="GO" id="GO:0006352">
    <property type="term" value="P:DNA-templated transcription initiation"/>
    <property type="evidence" value="ECO:0007669"/>
    <property type="project" value="InterPro"/>
</dbReference>
<dbReference type="EMBL" id="SMKP01000018">
    <property type="protein sequence ID" value="TDD23381.1"/>
    <property type="molecule type" value="Genomic_DNA"/>
</dbReference>
<dbReference type="Pfam" id="PF04542">
    <property type="entry name" value="Sigma70_r2"/>
    <property type="match status" value="1"/>
</dbReference>
<evidence type="ECO:0000313" key="4">
    <source>
        <dbReference type="Proteomes" id="UP000294543"/>
    </source>
</evidence>
<dbReference type="Proteomes" id="UP000294543">
    <property type="component" value="Unassembled WGS sequence"/>
</dbReference>
<gene>
    <name evidence="3" type="ORF">E1294_08945</name>
</gene>
<dbReference type="PANTHER" id="PTHR30173:SF43">
    <property type="entry name" value="ECF RNA POLYMERASE SIGMA FACTOR SIGI-RELATED"/>
    <property type="match status" value="1"/>
</dbReference>
<accession>A0A4R4WZW4</accession>
<dbReference type="InterPro" id="IPR007627">
    <property type="entry name" value="RNA_pol_sigma70_r2"/>
</dbReference>
<feature type="compositionally biased region" description="Basic and acidic residues" evidence="1">
    <location>
        <begin position="1"/>
        <end position="11"/>
    </location>
</feature>
<dbReference type="InterPro" id="IPR052704">
    <property type="entry name" value="ECF_Sigma-70_Domain"/>
</dbReference>
<feature type="domain" description="RNA polymerase sigma-70 region 2" evidence="2">
    <location>
        <begin position="43"/>
        <end position="109"/>
    </location>
</feature>
<dbReference type="OrthoDB" id="3211555at2"/>
<feature type="region of interest" description="Disordered" evidence="1">
    <location>
        <begin position="1"/>
        <end position="31"/>
    </location>
</feature>
<reference evidence="3 4" key="1">
    <citation type="submission" date="2019-03" db="EMBL/GenBank/DDBJ databases">
        <title>Draft genome sequences of novel Actinobacteria.</title>
        <authorList>
            <person name="Sahin N."/>
            <person name="Ay H."/>
            <person name="Saygin H."/>
        </authorList>
    </citation>
    <scope>NUCLEOTIDE SEQUENCE [LARGE SCALE GENOMIC DNA]</scope>
    <source>
        <strain evidence="3 4">KC712</strain>
    </source>
</reference>
<dbReference type="AlphaFoldDB" id="A0A4R4WZW4"/>
<dbReference type="Gene3D" id="1.10.1740.10">
    <property type="match status" value="1"/>
</dbReference>